<dbReference type="CDD" id="cd20628">
    <property type="entry name" value="CYP4"/>
    <property type="match status" value="1"/>
</dbReference>
<dbReference type="Gene3D" id="1.10.630.10">
    <property type="entry name" value="Cytochrome P450"/>
    <property type="match status" value="1"/>
</dbReference>
<comment type="similarity">
    <text evidence="2 9">Belongs to the cytochrome P450 family.</text>
</comment>
<dbReference type="InterPro" id="IPR036396">
    <property type="entry name" value="Cyt_P450_sf"/>
</dbReference>
<dbReference type="GO" id="GO:0016705">
    <property type="term" value="F:oxidoreductase activity, acting on paired donors, with incorporation or reduction of molecular oxygen"/>
    <property type="evidence" value="ECO:0007669"/>
    <property type="project" value="InterPro"/>
</dbReference>
<dbReference type="SUPFAM" id="SSF48264">
    <property type="entry name" value="Cytochrome P450"/>
    <property type="match status" value="1"/>
</dbReference>
<dbReference type="InterPro" id="IPR017972">
    <property type="entry name" value="Cyt_P450_CS"/>
</dbReference>
<evidence type="ECO:0000256" key="2">
    <source>
        <dbReference type="ARBA" id="ARBA00010617"/>
    </source>
</evidence>
<keyword evidence="3 8" id="KW-0349">Heme</keyword>
<dbReference type="PANTHER" id="PTHR24291">
    <property type="entry name" value="CYTOCHROME P450 FAMILY 4"/>
    <property type="match status" value="1"/>
</dbReference>
<dbReference type="Proteomes" id="UP001233999">
    <property type="component" value="Unassembled WGS sequence"/>
</dbReference>
<dbReference type="EMBL" id="JASPKZ010000448">
    <property type="protein sequence ID" value="KAJ9600115.1"/>
    <property type="molecule type" value="Genomic_DNA"/>
</dbReference>
<dbReference type="PRINTS" id="PR00463">
    <property type="entry name" value="EP450I"/>
</dbReference>
<dbReference type="GO" id="GO:0004497">
    <property type="term" value="F:monooxygenase activity"/>
    <property type="evidence" value="ECO:0007669"/>
    <property type="project" value="UniProtKB-KW"/>
</dbReference>
<keyword evidence="6 8" id="KW-0408">Iron</keyword>
<keyword evidence="5 9" id="KW-0560">Oxidoreductase</keyword>
<dbReference type="PROSITE" id="PS00086">
    <property type="entry name" value="CYTOCHROME_P450"/>
    <property type="match status" value="1"/>
</dbReference>
<keyword evidence="7 9" id="KW-0503">Monooxygenase</keyword>
<dbReference type="PRINTS" id="PR00385">
    <property type="entry name" value="P450"/>
</dbReference>
<dbReference type="PANTHER" id="PTHR24291:SF209">
    <property type="entry name" value="CYTOCHROME P450-LIKE PROTEIN"/>
    <property type="match status" value="1"/>
</dbReference>
<sequence>MDPMTLLLAGGLFIVTLLFLFRGKSEFQKKVDQLPGPPYYPIVGSGIRFLFLRRRDVFKFAEGTIAEYKTLFRTWNGGKAQVHLNRPEDVEVILRSTDFIEKGHPYKFLQCWLGTGLFTSTGKKWHSHRKMITPTFHFKILDNFVDVFSEHSKVLVKKLSKEVGNQGFNLCPYITQCTLDIVCETAMGMPSRAQDKDSEYANAVKELSEIVIKRLFRPWLHPDFIFKMSNIGRRAAVCLDILHSYVDKVIAEKRALLKTEKNKSQPHEDEEEMGIKKRKAFLDLLLEASDDGKMLTDEELREEVDTFMFEGHDTTSAGICWVLFLLGLHPDVQDRAYEEIENIFKGSDRPTTMKDLSEMKYLERVIKETLRLYPSVPIISRKLNKDVKIGDYEIPAGCSLTMHIYNIHRNAEHYQNPEKFNPDNFLPEKVVNMHPYAYIPFSAGPRNCIGQRFALLEEKTVVSSILRHYKVQSLQTRDEVALVGELVLRPIDGINVTIVPRNGQEFT</sequence>
<evidence type="ECO:0000256" key="3">
    <source>
        <dbReference type="ARBA" id="ARBA00022617"/>
    </source>
</evidence>
<dbReference type="GO" id="GO:0020037">
    <property type="term" value="F:heme binding"/>
    <property type="evidence" value="ECO:0007669"/>
    <property type="project" value="InterPro"/>
</dbReference>
<name>A0AAD8ER24_DIPPU</name>
<evidence type="ECO:0000256" key="7">
    <source>
        <dbReference type="ARBA" id="ARBA00023033"/>
    </source>
</evidence>
<evidence type="ECO:0000256" key="4">
    <source>
        <dbReference type="ARBA" id="ARBA00022723"/>
    </source>
</evidence>
<gene>
    <name evidence="10" type="ORF">L9F63_009591</name>
</gene>
<evidence type="ECO:0000256" key="9">
    <source>
        <dbReference type="RuleBase" id="RU000461"/>
    </source>
</evidence>
<dbReference type="InterPro" id="IPR002401">
    <property type="entry name" value="Cyt_P450_E_grp-I"/>
</dbReference>
<comment type="caution">
    <text evidence="10">The sequence shown here is derived from an EMBL/GenBank/DDBJ whole genome shotgun (WGS) entry which is preliminary data.</text>
</comment>
<feature type="binding site" description="axial binding residue" evidence="8">
    <location>
        <position position="448"/>
    </location>
    <ligand>
        <name>heme</name>
        <dbReference type="ChEBI" id="CHEBI:30413"/>
    </ligand>
    <ligandPart>
        <name>Fe</name>
        <dbReference type="ChEBI" id="CHEBI:18248"/>
    </ligandPart>
</feature>
<organism evidence="10 11">
    <name type="scientific">Diploptera punctata</name>
    <name type="common">Pacific beetle cockroach</name>
    <dbReference type="NCBI Taxonomy" id="6984"/>
    <lineage>
        <taxon>Eukaryota</taxon>
        <taxon>Metazoa</taxon>
        <taxon>Ecdysozoa</taxon>
        <taxon>Arthropoda</taxon>
        <taxon>Hexapoda</taxon>
        <taxon>Insecta</taxon>
        <taxon>Pterygota</taxon>
        <taxon>Neoptera</taxon>
        <taxon>Polyneoptera</taxon>
        <taxon>Dictyoptera</taxon>
        <taxon>Blattodea</taxon>
        <taxon>Blaberoidea</taxon>
        <taxon>Blaberidae</taxon>
        <taxon>Diplopterinae</taxon>
        <taxon>Diploptera</taxon>
    </lineage>
</organism>
<evidence type="ECO:0000256" key="8">
    <source>
        <dbReference type="PIRSR" id="PIRSR602401-1"/>
    </source>
</evidence>
<proteinExistence type="inferred from homology"/>
<dbReference type="InterPro" id="IPR001128">
    <property type="entry name" value="Cyt_P450"/>
</dbReference>
<comment type="cofactor">
    <cofactor evidence="1 8">
        <name>heme</name>
        <dbReference type="ChEBI" id="CHEBI:30413"/>
    </cofactor>
</comment>
<keyword evidence="4 8" id="KW-0479">Metal-binding</keyword>
<dbReference type="AlphaFoldDB" id="A0AAD8ER24"/>
<feature type="non-terminal residue" evidence="10">
    <location>
        <position position="1"/>
    </location>
</feature>
<evidence type="ECO:0000256" key="1">
    <source>
        <dbReference type="ARBA" id="ARBA00001971"/>
    </source>
</evidence>
<evidence type="ECO:0000313" key="11">
    <source>
        <dbReference type="Proteomes" id="UP001233999"/>
    </source>
</evidence>
<evidence type="ECO:0000313" key="10">
    <source>
        <dbReference type="EMBL" id="KAJ9600115.1"/>
    </source>
</evidence>
<evidence type="ECO:0000256" key="5">
    <source>
        <dbReference type="ARBA" id="ARBA00023002"/>
    </source>
</evidence>
<evidence type="ECO:0008006" key="12">
    <source>
        <dbReference type="Google" id="ProtNLM"/>
    </source>
</evidence>
<keyword evidence="11" id="KW-1185">Reference proteome</keyword>
<dbReference type="GO" id="GO:0005506">
    <property type="term" value="F:iron ion binding"/>
    <property type="evidence" value="ECO:0007669"/>
    <property type="project" value="InterPro"/>
</dbReference>
<reference evidence="10" key="1">
    <citation type="journal article" date="2023" name="IScience">
        <title>Live-bearing cockroach genome reveals convergent evolutionary mechanisms linked to viviparity in insects and beyond.</title>
        <authorList>
            <person name="Fouks B."/>
            <person name="Harrison M.C."/>
            <person name="Mikhailova A.A."/>
            <person name="Marchal E."/>
            <person name="English S."/>
            <person name="Carruthers M."/>
            <person name="Jennings E.C."/>
            <person name="Chiamaka E.L."/>
            <person name="Frigard R.A."/>
            <person name="Pippel M."/>
            <person name="Attardo G.M."/>
            <person name="Benoit J.B."/>
            <person name="Bornberg-Bauer E."/>
            <person name="Tobe S.S."/>
        </authorList>
    </citation>
    <scope>NUCLEOTIDE SEQUENCE</scope>
    <source>
        <strain evidence="10">Stay&amp;Tobe</strain>
    </source>
</reference>
<reference evidence="10" key="2">
    <citation type="submission" date="2023-05" db="EMBL/GenBank/DDBJ databases">
        <authorList>
            <person name="Fouks B."/>
        </authorList>
    </citation>
    <scope>NUCLEOTIDE SEQUENCE</scope>
    <source>
        <strain evidence="10">Stay&amp;Tobe</strain>
        <tissue evidence="10">Testes</tissue>
    </source>
</reference>
<accession>A0AAD8ER24</accession>
<dbReference type="InterPro" id="IPR050196">
    <property type="entry name" value="Cytochrome_P450_Monoox"/>
</dbReference>
<dbReference type="Pfam" id="PF00067">
    <property type="entry name" value="p450"/>
    <property type="match status" value="1"/>
</dbReference>
<evidence type="ECO:0000256" key="6">
    <source>
        <dbReference type="ARBA" id="ARBA00023004"/>
    </source>
</evidence>
<protein>
    <recommendedName>
        <fullName evidence="12">Cytochrome P450</fullName>
    </recommendedName>
</protein>